<dbReference type="CDD" id="cd13638">
    <property type="entry name" value="PBP2_EcProx_like"/>
    <property type="match status" value="1"/>
</dbReference>
<gene>
    <name evidence="3" type="primary">proX</name>
    <name evidence="3" type="ORF">PZ740_13415</name>
</gene>
<feature type="signal peptide" evidence="1">
    <location>
        <begin position="1"/>
        <end position="24"/>
    </location>
</feature>
<dbReference type="GO" id="GO:0022857">
    <property type="term" value="F:transmembrane transporter activity"/>
    <property type="evidence" value="ECO:0007669"/>
    <property type="project" value="InterPro"/>
</dbReference>
<dbReference type="NCBIfam" id="NF008334">
    <property type="entry name" value="PRK11119.1"/>
    <property type="match status" value="1"/>
</dbReference>
<dbReference type="EMBL" id="JARGEQ010000126">
    <property type="protein sequence ID" value="MDF1587380.1"/>
    <property type="molecule type" value="Genomic_DNA"/>
</dbReference>
<dbReference type="GO" id="GO:0043190">
    <property type="term" value="C:ATP-binding cassette (ABC) transporter complex"/>
    <property type="evidence" value="ECO:0007669"/>
    <property type="project" value="InterPro"/>
</dbReference>
<reference evidence="3 4" key="1">
    <citation type="submission" date="2023-03" db="EMBL/GenBank/DDBJ databases">
        <title>YIM 152171 draft genome.</title>
        <authorList>
            <person name="Yang Z."/>
        </authorList>
    </citation>
    <scope>NUCLEOTIDE SEQUENCE [LARGE SCALE GENOMIC DNA]</scope>
    <source>
        <strain evidence="3 4">YIM 152171</strain>
    </source>
</reference>
<evidence type="ECO:0000256" key="1">
    <source>
        <dbReference type="SAM" id="SignalP"/>
    </source>
</evidence>
<feature type="chain" id="PRO_5042915117" evidence="1">
    <location>
        <begin position="25"/>
        <end position="344"/>
    </location>
</feature>
<organism evidence="3 4">
    <name type="scientific">Marinimicrococcus flavescens</name>
    <dbReference type="NCBI Taxonomy" id="3031815"/>
    <lineage>
        <taxon>Bacteria</taxon>
        <taxon>Pseudomonadati</taxon>
        <taxon>Pseudomonadota</taxon>
        <taxon>Alphaproteobacteria</taxon>
        <taxon>Geminicoccales</taxon>
        <taxon>Geminicoccaceae</taxon>
        <taxon>Marinimicrococcus</taxon>
    </lineage>
</organism>
<feature type="domain" description="ABC-type glycine betaine transport system substrate-binding" evidence="2">
    <location>
        <begin position="33"/>
        <end position="325"/>
    </location>
</feature>
<evidence type="ECO:0000259" key="2">
    <source>
        <dbReference type="Pfam" id="PF04069"/>
    </source>
</evidence>
<proteinExistence type="predicted"/>
<comment type="caution">
    <text evidence="3">The sequence shown here is derived from an EMBL/GenBank/DDBJ whole genome shotgun (WGS) entry which is preliminary data.</text>
</comment>
<evidence type="ECO:0000313" key="4">
    <source>
        <dbReference type="Proteomes" id="UP001301140"/>
    </source>
</evidence>
<keyword evidence="4" id="KW-1185">Reference proteome</keyword>
<protein>
    <submittedName>
        <fullName evidence="3">Glycine betaine/L-proline ABC transporter substrate-binding protein ProX</fullName>
    </submittedName>
</protein>
<keyword evidence="1" id="KW-0732">Signal</keyword>
<sequence>MTRTMLRSVLLMTAFMASVPAALAADALPGDGKEVRLARANWDTGWFQAAIYQRAMEALGYEIDGPVTLNNGPFFQAVSQGDVDLWLNGWFPQHDDLLEQFSETAEAVGYVAKGGALQGYLIDKKTADEHGITNLSDLRRPEIASLFDIDGNGTADMVSCEPGWVCSRIIEHQLETYDLADRVTPLRATYAAAMAQALGRFRDGDPILFYTWTPNWTVGALKPGLDVIWLEVPEASLPEDQKQYEDLVEVEGVKGCSSDPCLLGWPANDLRPIANKAFLGENPAVRRLLEVASVPLEDIAAQNARMQDGEDSEKDILRHADAWIEANREVFEGWLKEARSAAGA</sequence>
<dbReference type="InterPro" id="IPR007210">
    <property type="entry name" value="ABC_Gly_betaine_transp_sub-bd"/>
</dbReference>
<dbReference type="SUPFAM" id="SSF53850">
    <property type="entry name" value="Periplasmic binding protein-like II"/>
    <property type="match status" value="1"/>
</dbReference>
<accession>A0AAP4D6K9</accession>
<dbReference type="Gene3D" id="3.40.190.100">
    <property type="entry name" value="Glycine betaine-binding periplasmic protein, domain 2"/>
    <property type="match status" value="1"/>
</dbReference>
<name>A0AAP4D6K9_9PROT</name>
<dbReference type="RefSeq" id="WP_327789799.1">
    <property type="nucleotide sequence ID" value="NZ_JARGEQ010000126.1"/>
</dbReference>
<dbReference type="Gene3D" id="3.40.190.10">
    <property type="entry name" value="Periplasmic binding protein-like II"/>
    <property type="match status" value="1"/>
</dbReference>
<evidence type="ECO:0000313" key="3">
    <source>
        <dbReference type="EMBL" id="MDF1587380.1"/>
    </source>
</evidence>
<dbReference type="Proteomes" id="UP001301140">
    <property type="component" value="Unassembled WGS sequence"/>
</dbReference>
<dbReference type="Pfam" id="PF04069">
    <property type="entry name" value="OpuAC"/>
    <property type="match status" value="1"/>
</dbReference>
<dbReference type="AlphaFoldDB" id="A0AAP4D6K9"/>